<dbReference type="EMBL" id="SMUW01000034">
    <property type="protein sequence ID" value="TDK44336.1"/>
    <property type="molecule type" value="Genomic_DNA"/>
</dbReference>
<dbReference type="AlphaFoldDB" id="A0A4R5UZ11"/>
<protein>
    <submittedName>
        <fullName evidence="2">SAM-dependent methyltransferase</fullName>
    </submittedName>
</protein>
<proteinExistence type="predicted"/>
<name>A0A4R5UZ11_9BACT</name>
<dbReference type="CDD" id="cd02440">
    <property type="entry name" value="AdoMet_MTases"/>
    <property type="match status" value="1"/>
</dbReference>
<dbReference type="GO" id="GO:0008168">
    <property type="term" value="F:methyltransferase activity"/>
    <property type="evidence" value="ECO:0007669"/>
    <property type="project" value="UniProtKB-KW"/>
</dbReference>
<sequence>MGNYIHGYLTGEQDRLLEQAGMLASLIYPWVDFAGRNKVLEVGSGVGAQTKVLLELYPEMHLTSVELEASQIEKARINLQNYASSQVQIIQQDAQNLDLEEKYDGAFICWVLEHVSQPQLVIDSVFNHLLPGGIVYITEVFNSSFHYFPQCDGLAAYYNAFNELQKENGGNPDIGLQLGNLLKKSGFENIELKPGGLHLDQSQPARLKQMVEYWKKLMKSAAEELILAGKIDQATVKAMEADLDQLAQHPEAVFFYQFIQAKAFKP</sequence>
<dbReference type="RefSeq" id="WP_133390991.1">
    <property type="nucleotide sequence ID" value="NZ_SMUW01000034.1"/>
</dbReference>
<evidence type="ECO:0000313" key="2">
    <source>
        <dbReference type="EMBL" id="TDK44336.1"/>
    </source>
</evidence>
<keyword evidence="2" id="KW-0808">Transferase</keyword>
<keyword evidence="3" id="KW-1185">Reference proteome</keyword>
<dbReference type="Pfam" id="PF13847">
    <property type="entry name" value="Methyltransf_31"/>
    <property type="match status" value="1"/>
</dbReference>
<dbReference type="Proteomes" id="UP000295438">
    <property type="component" value="Unassembled WGS sequence"/>
</dbReference>
<gene>
    <name evidence="2" type="ORF">E1898_11745</name>
</gene>
<dbReference type="InterPro" id="IPR029063">
    <property type="entry name" value="SAM-dependent_MTases_sf"/>
</dbReference>
<evidence type="ECO:0000313" key="3">
    <source>
        <dbReference type="Proteomes" id="UP000295438"/>
    </source>
</evidence>
<dbReference type="InterPro" id="IPR025714">
    <property type="entry name" value="Methyltranfer_dom"/>
</dbReference>
<feature type="domain" description="Methyltransferase" evidence="1">
    <location>
        <begin position="38"/>
        <end position="141"/>
    </location>
</feature>
<comment type="caution">
    <text evidence="2">The sequence shown here is derived from an EMBL/GenBank/DDBJ whole genome shotgun (WGS) entry which is preliminary data.</text>
</comment>
<accession>A0A4R5UZ11</accession>
<dbReference type="GO" id="GO:0032259">
    <property type="term" value="P:methylation"/>
    <property type="evidence" value="ECO:0007669"/>
    <property type="project" value="UniProtKB-KW"/>
</dbReference>
<reference evidence="2 3" key="1">
    <citation type="submission" date="2019-03" db="EMBL/GenBank/DDBJ databases">
        <title>Algoriphagus aquimaris sp. nov., isolated form marine sediment in Pohang, Korea.</title>
        <authorList>
            <person name="Kim J."/>
            <person name="Yoon S.-H."/>
            <person name="Lee S.-S."/>
        </authorList>
    </citation>
    <scope>NUCLEOTIDE SEQUENCE [LARGE SCALE GENOMIC DNA]</scope>
    <source>
        <strain evidence="2 3">F21</strain>
    </source>
</reference>
<evidence type="ECO:0000259" key="1">
    <source>
        <dbReference type="Pfam" id="PF13847"/>
    </source>
</evidence>
<dbReference type="SUPFAM" id="SSF53335">
    <property type="entry name" value="S-adenosyl-L-methionine-dependent methyltransferases"/>
    <property type="match status" value="1"/>
</dbReference>
<organism evidence="2 3">
    <name type="scientific">Algoriphagus formosus</name>
    <dbReference type="NCBI Taxonomy" id="2007308"/>
    <lineage>
        <taxon>Bacteria</taxon>
        <taxon>Pseudomonadati</taxon>
        <taxon>Bacteroidota</taxon>
        <taxon>Cytophagia</taxon>
        <taxon>Cytophagales</taxon>
        <taxon>Cyclobacteriaceae</taxon>
        <taxon>Algoriphagus</taxon>
    </lineage>
</organism>
<dbReference type="Gene3D" id="3.40.50.150">
    <property type="entry name" value="Vaccinia Virus protein VP39"/>
    <property type="match status" value="1"/>
</dbReference>
<keyword evidence="2" id="KW-0489">Methyltransferase</keyword>
<dbReference type="PANTHER" id="PTHR43861">
    <property type="entry name" value="TRANS-ACONITATE 2-METHYLTRANSFERASE-RELATED"/>
    <property type="match status" value="1"/>
</dbReference>